<evidence type="ECO:0000256" key="1">
    <source>
        <dbReference type="SAM" id="MobiDB-lite"/>
    </source>
</evidence>
<evidence type="ECO:0000313" key="3">
    <source>
        <dbReference type="EMBL" id="AAQ05770.1"/>
    </source>
</evidence>
<protein>
    <submittedName>
        <fullName evidence="3">PHB depolymerase</fullName>
    </submittedName>
</protein>
<feature type="region of interest" description="Disordered" evidence="1">
    <location>
        <begin position="1"/>
        <end position="43"/>
    </location>
</feature>
<dbReference type="SUPFAM" id="SSF53474">
    <property type="entry name" value="alpha/beta-Hydrolases"/>
    <property type="match status" value="1"/>
</dbReference>
<dbReference type="PANTHER" id="PTHR36837:SF4">
    <property type="entry name" value="BLR0908 PROTEIN"/>
    <property type="match status" value="1"/>
</dbReference>
<dbReference type="EMBL" id="AF474374">
    <property type="protein sequence ID" value="AAQ05770.1"/>
    <property type="molecule type" value="Genomic_DNA"/>
</dbReference>
<dbReference type="PANTHER" id="PTHR36837">
    <property type="entry name" value="POLY(3-HYDROXYALKANOATE) POLYMERASE SUBUNIT PHAC"/>
    <property type="match status" value="1"/>
</dbReference>
<dbReference type="Pfam" id="PF06850">
    <property type="entry name" value="PHB_depo_C"/>
    <property type="match status" value="1"/>
</dbReference>
<dbReference type="InterPro" id="IPR010915">
    <property type="entry name" value="PHB_depoly_PhaZ"/>
</dbReference>
<dbReference type="BRENDA" id="3.1.1.75">
    <property type="organism ID" value="611"/>
</dbReference>
<sequence>MSVLHGMFGFLSPEGPSSPSDGVGSLEQVAEREAHQGPGPGDAPMLVARGDHMTTPAQPSPFHRVLGHRLLGGPFDRRGATVLSDDAARGPDPGILDHVRPGGRVACVAEPESVGRQPAAVRQAAQRMAVRTPAMLAPRSGRAGGDGTVLMFGGTVDEAGHSDQGWWLRTKPKPNLAHRTVRGNPQRWPARGNSSIAGYDESRVHRRLGTLCGTRSPLLQAGGAGGSILPLVPVRHCLYAVRQIGAIGHGKGNSAAEFGLKTTVVDGETVAITERIALRKPFCNLLHFAKPEGTPAQPRVLLVAPMSGHHATLLRGTVAALLADHDVFVTDWIDARLVPLACGRFDLDDYIDTVVTELIRFLGPQTHVIAVCQPAVPVLAAVSLMAAGDEAVQPRSMTLMGGPIDPMANPTVPVKLAATHPLSWFERNVITTVPAYYPGGFRQVYPGFIQLSGFMSMNLDRHIGEHVGLFRHLVRGDGDSAVQHRRFYDEYLSVMDLSAEFYLQTIETVFHKHSLANGTMESRGRKVEPAAIRRTAVMTVEGELDDISAPGQTESAHRLCASLPDDMRARHFQKGVGHYGIFNGRRWRESIMPAVREFIRKHD</sequence>
<dbReference type="InterPro" id="IPR029058">
    <property type="entry name" value="AB_hydrolase_fold"/>
</dbReference>
<gene>
    <name evidence="3" type="primary">phaZ</name>
</gene>
<proteinExistence type="predicted"/>
<name>Q71KW6_AZOBR</name>
<feature type="domain" description="PHB de-polymerase C-terminal" evidence="2">
    <location>
        <begin position="401"/>
        <end position="603"/>
    </location>
</feature>
<dbReference type="NCBIfam" id="TIGR01849">
    <property type="entry name" value="PHB_depoly_PhaZ"/>
    <property type="match status" value="1"/>
</dbReference>
<feature type="region of interest" description="Disordered" evidence="1">
    <location>
        <begin position="176"/>
        <end position="195"/>
    </location>
</feature>
<accession>Q71KW6</accession>
<reference evidence="3" key="2">
    <citation type="journal article" date="2003" name="Arch. Microbiol.">
        <title>Poly beta-hydroxybutyrate depolymerase (PhaZ) in Azospirillum brasilense and characterization of a phaZ mutant.</title>
        <authorList>
            <person name="Kadouri D."/>
            <person name="Jurkevitch E."/>
            <person name="Okon Y."/>
        </authorList>
    </citation>
    <scope>NUCLEOTIDE SEQUENCE</scope>
    <source>
        <strain evidence="3">Sp7</strain>
    </source>
</reference>
<organism evidence="3">
    <name type="scientific">Azospirillum brasilense</name>
    <dbReference type="NCBI Taxonomy" id="192"/>
    <lineage>
        <taxon>Bacteria</taxon>
        <taxon>Pseudomonadati</taxon>
        <taxon>Pseudomonadota</taxon>
        <taxon>Alphaproteobacteria</taxon>
        <taxon>Rhodospirillales</taxon>
        <taxon>Azospirillaceae</taxon>
        <taxon>Azospirillum</taxon>
    </lineage>
</organism>
<dbReference type="InterPro" id="IPR051321">
    <property type="entry name" value="PHA/PHB_synthase"/>
</dbReference>
<dbReference type="InterPro" id="IPR009656">
    <property type="entry name" value="PHB_depo_C"/>
</dbReference>
<dbReference type="AlphaFoldDB" id="Q71KW6"/>
<reference evidence="3" key="1">
    <citation type="submission" date="2002-01" db="EMBL/GenBank/DDBJ databases">
        <authorList>
            <person name="Kadouri D.E."/>
            <person name="Jurkevitch E."/>
            <person name="Okon Y."/>
        </authorList>
    </citation>
    <scope>NUCLEOTIDE SEQUENCE</scope>
    <source>
        <strain evidence="3">Sp7</strain>
    </source>
</reference>
<evidence type="ECO:0000259" key="2">
    <source>
        <dbReference type="Pfam" id="PF06850"/>
    </source>
</evidence>